<dbReference type="RefSeq" id="WP_010769525.1">
    <property type="nucleotide sequence ID" value="NZ_ASWE01000001.1"/>
</dbReference>
<feature type="domain" description="FAD/NAD(P)-binding" evidence="7">
    <location>
        <begin position="13"/>
        <end position="298"/>
    </location>
</feature>
<proteinExistence type="inferred from homology"/>
<dbReference type="EC" id="1.18.1.2" evidence="6"/>
<comment type="caution">
    <text evidence="6">Lacks conserved residue(s) required for the propagation of feature annotation.</text>
</comment>
<dbReference type="Proteomes" id="UP000013785">
    <property type="component" value="Unassembled WGS sequence"/>
</dbReference>
<comment type="catalytic activity">
    <reaction evidence="6">
        <text>2 reduced [2Fe-2S]-[ferredoxin] + NADP(+) + H(+) = 2 oxidized [2Fe-2S]-[ferredoxin] + NADPH</text>
        <dbReference type="Rhea" id="RHEA:20125"/>
        <dbReference type="Rhea" id="RHEA-COMP:10000"/>
        <dbReference type="Rhea" id="RHEA-COMP:10001"/>
        <dbReference type="ChEBI" id="CHEBI:15378"/>
        <dbReference type="ChEBI" id="CHEBI:33737"/>
        <dbReference type="ChEBI" id="CHEBI:33738"/>
        <dbReference type="ChEBI" id="CHEBI:57783"/>
        <dbReference type="ChEBI" id="CHEBI:58349"/>
        <dbReference type="EC" id="1.18.1.2"/>
    </reaction>
</comment>
<dbReference type="EMBL" id="AJAT01000017">
    <property type="protein sequence ID" value="EOL42538.1"/>
    <property type="molecule type" value="Genomic_DNA"/>
</dbReference>
<feature type="binding site" evidence="6">
    <location>
        <position position="286"/>
    </location>
    <ligand>
        <name>FAD</name>
        <dbReference type="ChEBI" id="CHEBI:57692"/>
    </ligand>
</feature>
<dbReference type="GO" id="GO:0050661">
    <property type="term" value="F:NADP binding"/>
    <property type="evidence" value="ECO:0007669"/>
    <property type="project" value="UniProtKB-UniRule"/>
</dbReference>
<evidence type="ECO:0000259" key="7">
    <source>
        <dbReference type="Pfam" id="PF07992"/>
    </source>
</evidence>
<dbReference type="InterPro" id="IPR022890">
    <property type="entry name" value="Fd--NADP_Rdtase_type_2"/>
</dbReference>
<name>R3TNC4_9ENTE</name>
<evidence type="ECO:0000256" key="5">
    <source>
        <dbReference type="ARBA" id="ARBA00023002"/>
    </source>
</evidence>
<dbReference type="Gene3D" id="3.50.50.60">
    <property type="entry name" value="FAD/NAD(P)-binding domain"/>
    <property type="match status" value="2"/>
</dbReference>
<evidence type="ECO:0000256" key="2">
    <source>
        <dbReference type="ARBA" id="ARBA00022630"/>
    </source>
</evidence>
<feature type="binding site" evidence="6">
    <location>
        <position position="49"/>
    </location>
    <ligand>
        <name>FAD</name>
        <dbReference type="ChEBI" id="CHEBI:57692"/>
    </ligand>
</feature>
<evidence type="ECO:0000256" key="4">
    <source>
        <dbReference type="ARBA" id="ARBA00022857"/>
    </source>
</evidence>
<keyword evidence="3 6" id="KW-0274">FAD</keyword>
<comment type="similarity">
    <text evidence="6">Belongs to the ferredoxin--NADP reductase type 2 family.</text>
</comment>
<keyword evidence="5 6" id="KW-0560">Oxidoreductase</keyword>
<keyword evidence="4 6" id="KW-0521">NADP</keyword>
<dbReference type="HAMAP" id="MF_01685">
    <property type="entry name" value="FENR2"/>
    <property type="match status" value="1"/>
</dbReference>
<dbReference type="eggNOG" id="COG0492">
    <property type="taxonomic scope" value="Bacteria"/>
</dbReference>
<sequence>MVTKRDEMEPVTDLVIIGGGPAGLYAAFYAGLRDIRVTVLEAQEELGGKLNFYPEKFVWDVGALPPTKGHIIRQNLIEQATTFDATLYTDAKVTRIKQEDNQFYVEDKKGRVHPCHAVLFAIGGGIVSPKKLKIPVHDDVKRNIHYSFPNQEMIRRKNVLVSGGGDAAVDYANECLKFAEKVTIIYRGSALKAHEASAKLFQRNGGMLIFESEIQEIQKGETCAMSLVLNNKRKVEVDHLIVQHGHDRDSTFLESLDFPFKKEEEFYLFCEEPTKTNIEGIFAAGDIQFSKGKLYLLAGVFQEAANSINQIKQYLEPESNSYGMVSSHNHKFDKKNEELIKGKDY</sequence>
<dbReference type="PANTHER" id="PTHR48105">
    <property type="entry name" value="THIOREDOXIN REDUCTASE 1-RELATED-RELATED"/>
    <property type="match status" value="1"/>
</dbReference>
<comment type="caution">
    <text evidence="8">The sequence shown here is derived from an EMBL/GenBank/DDBJ whole genome shotgun (WGS) entry which is preliminary data.</text>
</comment>
<dbReference type="InterPro" id="IPR036188">
    <property type="entry name" value="FAD/NAD-bd_sf"/>
</dbReference>
<comment type="cofactor">
    <cofactor evidence="6">
        <name>FAD</name>
        <dbReference type="ChEBI" id="CHEBI:57692"/>
    </cofactor>
    <text evidence="6">Binds 1 FAD per subunit.</text>
</comment>
<evidence type="ECO:0000256" key="1">
    <source>
        <dbReference type="ARBA" id="ARBA00011738"/>
    </source>
</evidence>
<dbReference type="InterPro" id="IPR023753">
    <property type="entry name" value="FAD/NAD-binding_dom"/>
</dbReference>
<dbReference type="GO" id="GO:0004324">
    <property type="term" value="F:ferredoxin-NADP+ reductase activity"/>
    <property type="evidence" value="ECO:0007669"/>
    <property type="project" value="UniProtKB-UniRule"/>
</dbReference>
<dbReference type="SUPFAM" id="SSF51905">
    <property type="entry name" value="FAD/NAD(P)-binding domain"/>
    <property type="match status" value="1"/>
</dbReference>
<feature type="binding site" evidence="6">
    <location>
        <position position="53"/>
    </location>
    <ligand>
        <name>FAD</name>
        <dbReference type="ChEBI" id="CHEBI:57692"/>
    </ligand>
</feature>
<dbReference type="InterPro" id="IPR050097">
    <property type="entry name" value="Ferredoxin-NADP_redctase_2"/>
</dbReference>
<gene>
    <name evidence="8" type="ORF">UC3_02890</name>
</gene>
<keyword evidence="2 6" id="KW-0285">Flavoprotein</keyword>
<dbReference type="PRINTS" id="PR00368">
    <property type="entry name" value="FADPNR"/>
</dbReference>
<evidence type="ECO:0000313" key="9">
    <source>
        <dbReference type="Proteomes" id="UP000013785"/>
    </source>
</evidence>
<reference evidence="8 9" key="1">
    <citation type="submission" date="2013-02" db="EMBL/GenBank/DDBJ databases">
        <title>The Genome Sequence of Enterococcus phoeniculicola BAA-412.</title>
        <authorList>
            <consortium name="The Broad Institute Genome Sequencing Platform"/>
            <consortium name="The Broad Institute Genome Sequencing Center for Infectious Disease"/>
            <person name="Earl A.M."/>
            <person name="Gilmore M.S."/>
            <person name="Lebreton F."/>
            <person name="Walker B."/>
            <person name="Young S.K."/>
            <person name="Zeng Q."/>
            <person name="Gargeya S."/>
            <person name="Fitzgerald M."/>
            <person name="Haas B."/>
            <person name="Abouelleil A."/>
            <person name="Alvarado L."/>
            <person name="Arachchi H.M."/>
            <person name="Berlin A.M."/>
            <person name="Chapman S.B."/>
            <person name="Dewar J."/>
            <person name="Goldberg J."/>
            <person name="Griggs A."/>
            <person name="Gujja S."/>
            <person name="Hansen M."/>
            <person name="Howarth C."/>
            <person name="Imamovic A."/>
            <person name="Larimer J."/>
            <person name="McCowan C."/>
            <person name="Murphy C."/>
            <person name="Neiman D."/>
            <person name="Pearson M."/>
            <person name="Priest M."/>
            <person name="Roberts A."/>
            <person name="Saif S."/>
            <person name="Shea T."/>
            <person name="Sisk P."/>
            <person name="Sykes S."/>
            <person name="Wortman J."/>
            <person name="Nusbaum C."/>
            <person name="Birren B."/>
        </authorList>
    </citation>
    <scope>NUCLEOTIDE SEQUENCE [LARGE SCALE GENOMIC DNA]</scope>
    <source>
        <strain evidence="8 9">ATCC BAA-412</strain>
    </source>
</reference>
<dbReference type="PRINTS" id="PR00469">
    <property type="entry name" value="PNDRDTASEII"/>
</dbReference>
<dbReference type="HOGENOM" id="CLU_031864_5_5_9"/>
<protein>
    <recommendedName>
        <fullName evidence="6">Ferredoxin--NADP reductase</fullName>
        <shortName evidence="6">FNR</shortName>
        <shortName evidence="6">Fd-NADP(+) reductase</shortName>
        <ecNumber evidence="6">1.18.1.2</ecNumber>
    </recommendedName>
</protein>
<evidence type="ECO:0000256" key="3">
    <source>
        <dbReference type="ARBA" id="ARBA00022827"/>
    </source>
</evidence>
<feature type="binding site" evidence="6">
    <location>
        <position position="93"/>
    </location>
    <ligand>
        <name>FAD</name>
        <dbReference type="ChEBI" id="CHEBI:57692"/>
    </ligand>
</feature>
<dbReference type="Pfam" id="PF07992">
    <property type="entry name" value="Pyr_redox_2"/>
    <property type="match status" value="1"/>
</dbReference>
<accession>R3TNC4</accession>
<comment type="subunit">
    <text evidence="1 6">Homodimer.</text>
</comment>
<keyword evidence="9" id="KW-1185">Reference proteome</keyword>
<feature type="binding site" evidence="6">
    <location>
        <position position="327"/>
    </location>
    <ligand>
        <name>FAD</name>
        <dbReference type="ChEBI" id="CHEBI:57692"/>
    </ligand>
</feature>
<dbReference type="PATRIC" id="fig|1158610.3.peg.2873"/>
<feature type="binding site" evidence="6">
    <location>
        <position position="41"/>
    </location>
    <ligand>
        <name>FAD</name>
        <dbReference type="ChEBI" id="CHEBI:57692"/>
    </ligand>
</feature>
<dbReference type="AlphaFoldDB" id="R3TNC4"/>
<evidence type="ECO:0000256" key="6">
    <source>
        <dbReference type="HAMAP-Rule" id="MF_01685"/>
    </source>
</evidence>
<organism evidence="8 9">
    <name type="scientific">Enterococcus phoeniculicola ATCC BAA-412</name>
    <dbReference type="NCBI Taxonomy" id="1158610"/>
    <lineage>
        <taxon>Bacteria</taxon>
        <taxon>Bacillati</taxon>
        <taxon>Bacillota</taxon>
        <taxon>Bacilli</taxon>
        <taxon>Lactobacillales</taxon>
        <taxon>Enterococcaceae</taxon>
        <taxon>Enterococcus</taxon>
    </lineage>
</organism>
<dbReference type="STRING" id="154621.RV11_GL000707"/>
<dbReference type="GO" id="GO:0050660">
    <property type="term" value="F:flavin adenine dinucleotide binding"/>
    <property type="evidence" value="ECO:0007669"/>
    <property type="project" value="UniProtKB-UniRule"/>
</dbReference>
<evidence type="ECO:0000313" key="8">
    <source>
        <dbReference type="EMBL" id="EOL42538.1"/>
    </source>
</evidence>